<dbReference type="InterPro" id="IPR029070">
    <property type="entry name" value="Chitinase_insertion_sf"/>
</dbReference>
<dbReference type="SMART" id="SM00636">
    <property type="entry name" value="Glyco_18"/>
    <property type="match status" value="1"/>
</dbReference>
<keyword evidence="2" id="KW-0732">Signal</keyword>
<dbReference type="CDD" id="cd02879">
    <property type="entry name" value="GH18_plant_chitinase_class_V"/>
    <property type="match status" value="1"/>
</dbReference>
<dbReference type="Gene3D" id="3.10.50.10">
    <property type="match status" value="1"/>
</dbReference>
<sequence>MAGLKIMSILVLVVIIFTFVEDCDSFSIKIPPNLLELNRLRFKVSSKQVPTSPSYVAVPGQNSDDHRTGPEFDSPVPATPSYIPGPGVDPYPAVPASPGAEVPAPEVYGQVPASPPPLSAPVPVPDVYGSVPNFRRVAAPEFNGQIPPSLMVPIPAPSFYGSEPIYTLEPISAPHSAPVPGPDVYGSVPNSRTVRAPEFNGHIPPSLTAPVQASDFYGSEPIYTPEPVSAPNHHRSRAIKAAYWPSFDGFPAISINTSYFTHIYYAFLLPEPETFKLNITQFDQTKIPEFINALRTQNPPVKTLLSIGGGGNDPTVFSKMVGTDETRAVFINSSIEVARRYGFEGVDLDWEFPADNEDMSNLALLYSQWRKALKFEAKTSQKPRLLLTSAVYYSSKLMNGETRMYPIEAINNYVDWVSPMCFDYHGSWENFTGVQAALYGNISTSRGLGSWIESGVTPKKLVMGLPLYGRTWTLQNPIVNGIGAPAVGVGPGAGILTYSQIMEFNSRNRAVARFDYGTASYYSYAGDSWVGYDDLISVQLKIIYAKFNGLGGYFFWALGQDQNWTLSKEGKYNNKLITNDSLSLLENLR</sequence>
<dbReference type="SUPFAM" id="SSF54556">
    <property type="entry name" value="Chitinase insertion domain"/>
    <property type="match status" value="1"/>
</dbReference>
<evidence type="ECO:0000313" key="5">
    <source>
        <dbReference type="Proteomes" id="UP000827721"/>
    </source>
</evidence>
<feature type="region of interest" description="Disordered" evidence="1">
    <location>
        <begin position="51"/>
        <end position="74"/>
    </location>
</feature>
<dbReference type="PANTHER" id="PTHR11177:SF317">
    <property type="entry name" value="CHITINASE 12-RELATED"/>
    <property type="match status" value="1"/>
</dbReference>
<evidence type="ECO:0000313" key="4">
    <source>
        <dbReference type="EMBL" id="KAH7574072.1"/>
    </source>
</evidence>
<dbReference type="InterPro" id="IPR011583">
    <property type="entry name" value="Chitinase_II/V-like_cat"/>
</dbReference>
<accession>A0ABQ8IBR8</accession>
<dbReference type="InterPro" id="IPR050314">
    <property type="entry name" value="Glycosyl_Hydrlase_18"/>
</dbReference>
<gene>
    <name evidence="4" type="ORF">JRO89_XS03G0247500</name>
</gene>
<proteinExistence type="predicted"/>
<organism evidence="4 5">
    <name type="scientific">Xanthoceras sorbifolium</name>
    <dbReference type="NCBI Taxonomy" id="99658"/>
    <lineage>
        <taxon>Eukaryota</taxon>
        <taxon>Viridiplantae</taxon>
        <taxon>Streptophyta</taxon>
        <taxon>Embryophyta</taxon>
        <taxon>Tracheophyta</taxon>
        <taxon>Spermatophyta</taxon>
        <taxon>Magnoliopsida</taxon>
        <taxon>eudicotyledons</taxon>
        <taxon>Gunneridae</taxon>
        <taxon>Pentapetalae</taxon>
        <taxon>rosids</taxon>
        <taxon>malvids</taxon>
        <taxon>Sapindales</taxon>
        <taxon>Sapindaceae</taxon>
        <taxon>Xanthoceroideae</taxon>
        <taxon>Xanthoceras</taxon>
    </lineage>
</organism>
<reference evidence="4 5" key="1">
    <citation type="submission" date="2021-02" db="EMBL/GenBank/DDBJ databases">
        <title>Plant Genome Project.</title>
        <authorList>
            <person name="Zhang R.-G."/>
        </authorList>
    </citation>
    <scope>NUCLEOTIDE SEQUENCE [LARGE SCALE GENOMIC DNA]</scope>
    <source>
        <tissue evidence="4">Leaves</tissue>
    </source>
</reference>
<dbReference type="InterPro" id="IPR001223">
    <property type="entry name" value="Glyco_hydro18_cat"/>
</dbReference>
<feature type="domain" description="GH18" evidence="3">
    <location>
        <begin position="238"/>
        <end position="589"/>
    </location>
</feature>
<keyword evidence="5" id="KW-1185">Reference proteome</keyword>
<protein>
    <recommendedName>
        <fullName evidence="3">GH18 domain-containing protein</fullName>
    </recommendedName>
</protein>
<dbReference type="SUPFAM" id="SSF51445">
    <property type="entry name" value="(Trans)glycosidases"/>
    <property type="match status" value="1"/>
</dbReference>
<comment type="caution">
    <text evidence="4">The sequence shown here is derived from an EMBL/GenBank/DDBJ whole genome shotgun (WGS) entry which is preliminary data.</text>
</comment>
<evidence type="ECO:0000259" key="3">
    <source>
        <dbReference type="PROSITE" id="PS51910"/>
    </source>
</evidence>
<name>A0ABQ8IBR8_9ROSI</name>
<dbReference type="InterPro" id="IPR017853">
    <property type="entry name" value="GH"/>
</dbReference>
<evidence type="ECO:0000256" key="1">
    <source>
        <dbReference type="SAM" id="MobiDB-lite"/>
    </source>
</evidence>
<dbReference type="Gene3D" id="3.20.20.80">
    <property type="entry name" value="Glycosidases"/>
    <property type="match status" value="1"/>
</dbReference>
<feature type="chain" id="PRO_5046692985" description="GH18 domain-containing protein" evidence="2">
    <location>
        <begin position="26"/>
        <end position="589"/>
    </location>
</feature>
<dbReference type="Pfam" id="PF00704">
    <property type="entry name" value="Glyco_hydro_18"/>
    <property type="match status" value="1"/>
</dbReference>
<evidence type="ECO:0000256" key="2">
    <source>
        <dbReference type="SAM" id="SignalP"/>
    </source>
</evidence>
<dbReference type="PANTHER" id="PTHR11177">
    <property type="entry name" value="CHITINASE"/>
    <property type="match status" value="1"/>
</dbReference>
<feature type="signal peptide" evidence="2">
    <location>
        <begin position="1"/>
        <end position="25"/>
    </location>
</feature>
<dbReference type="PROSITE" id="PS51910">
    <property type="entry name" value="GH18_2"/>
    <property type="match status" value="1"/>
</dbReference>
<dbReference type="Proteomes" id="UP000827721">
    <property type="component" value="Unassembled WGS sequence"/>
</dbReference>
<dbReference type="EMBL" id="JAFEMO010000003">
    <property type="protein sequence ID" value="KAH7574072.1"/>
    <property type="molecule type" value="Genomic_DNA"/>
</dbReference>